<keyword evidence="3" id="KW-0808">Transferase</keyword>
<dbReference type="PANTHER" id="PTHR35526:SF3">
    <property type="entry name" value="ANTI-SIGMA-F FACTOR RSBW"/>
    <property type="match status" value="1"/>
</dbReference>
<reference evidence="3 4" key="1">
    <citation type="submission" date="2023-08" db="EMBL/GenBank/DDBJ databases">
        <title>Pleionea litopenaei sp. nov., isolated from stomach of juvenile Litopenaeus vannamei.</title>
        <authorList>
            <person name="Rho A.M."/>
            <person name="Hwang C.Y."/>
        </authorList>
    </citation>
    <scope>NUCLEOTIDE SEQUENCE [LARGE SCALE GENOMIC DNA]</scope>
    <source>
        <strain evidence="3 4">HL-JVS1</strain>
    </source>
</reference>
<organism evidence="3 4">
    <name type="scientific">Pleionea litopenaei</name>
    <dbReference type="NCBI Taxonomy" id="3070815"/>
    <lineage>
        <taxon>Bacteria</taxon>
        <taxon>Pseudomonadati</taxon>
        <taxon>Pseudomonadota</taxon>
        <taxon>Gammaproteobacteria</taxon>
        <taxon>Oceanospirillales</taxon>
        <taxon>Pleioneaceae</taxon>
        <taxon>Pleionea</taxon>
    </lineage>
</organism>
<sequence>MSNDMTKVLLTKRFSAQPQHLKTIRSEISNTLSAHGFNQDFQSDMVLAVDEACQNIIRHAYQFDDHGIIDLSLMLDHNELCIELIDFATTVDPDCCKPKECKDELTPGGLGTLIMNKVMDSVAYECPPPNGAGNKLVMRRKVEHSEG</sequence>
<evidence type="ECO:0000256" key="1">
    <source>
        <dbReference type="ARBA" id="ARBA00022527"/>
    </source>
</evidence>
<dbReference type="Gene3D" id="3.30.565.10">
    <property type="entry name" value="Histidine kinase-like ATPase, C-terminal domain"/>
    <property type="match status" value="1"/>
</dbReference>
<dbReference type="InterPro" id="IPR036890">
    <property type="entry name" value="HATPase_C_sf"/>
</dbReference>
<dbReference type="EMBL" id="CP133548">
    <property type="protein sequence ID" value="WMS88186.1"/>
    <property type="molecule type" value="Genomic_DNA"/>
</dbReference>
<dbReference type="AlphaFoldDB" id="A0AA51RV45"/>
<dbReference type="InterPro" id="IPR003594">
    <property type="entry name" value="HATPase_dom"/>
</dbReference>
<evidence type="ECO:0000313" key="3">
    <source>
        <dbReference type="EMBL" id="WMS88186.1"/>
    </source>
</evidence>
<keyword evidence="1" id="KW-0723">Serine/threonine-protein kinase</keyword>
<dbReference type="InterPro" id="IPR050267">
    <property type="entry name" value="Anti-sigma-factor_SerPK"/>
</dbReference>
<feature type="domain" description="Histidine kinase/HSP90-like ATPase" evidence="2">
    <location>
        <begin position="14"/>
        <end position="139"/>
    </location>
</feature>
<gene>
    <name evidence="3" type="ORF">Q9312_04540</name>
</gene>
<protein>
    <submittedName>
        <fullName evidence="3">ATP-binding protein</fullName>
        <ecNumber evidence="3">2.7.13.3</ecNumber>
    </submittedName>
</protein>
<dbReference type="KEGG" id="plei:Q9312_04540"/>
<accession>A0AA51RV45</accession>
<dbReference type="PANTHER" id="PTHR35526">
    <property type="entry name" value="ANTI-SIGMA-F FACTOR RSBW-RELATED"/>
    <property type="match status" value="1"/>
</dbReference>
<keyword evidence="3" id="KW-0067">ATP-binding</keyword>
<proteinExistence type="predicted"/>
<keyword evidence="1" id="KW-0418">Kinase</keyword>
<dbReference type="SUPFAM" id="SSF55874">
    <property type="entry name" value="ATPase domain of HSP90 chaperone/DNA topoisomerase II/histidine kinase"/>
    <property type="match status" value="1"/>
</dbReference>
<keyword evidence="3" id="KW-0547">Nucleotide-binding</keyword>
<dbReference type="GO" id="GO:0004674">
    <property type="term" value="F:protein serine/threonine kinase activity"/>
    <property type="evidence" value="ECO:0007669"/>
    <property type="project" value="UniProtKB-KW"/>
</dbReference>
<dbReference type="RefSeq" id="WP_309203390.1">
    <property type="nucleotide sequence ID" value="NZ_CP133548.1"/>
</dbReference>
<name>A0AA51RV45_9GAMM</name>
<dbReference type="EC" id="2.7.13.3" evidence="3"/>
<keyword evidence="4" id="KW-1185">Reference proteome</keyword>
<evidence type="ECO:0000313" key="4">
    <source>
        <dbReference type="Proteomes" id="UP001239782"/>
    </source>
</evidence>
<evidence type="ECO:0000259" key="2">
    <source>
        <dbReference type="Pfam" id="PF13581"/>
    </source>
</evidence>
<dbReference type="GO" id="GO:0004673">
    <property type="term" value="F:protein histidine kinase activity"/>
    <property type="evidence" value="ECO:0007669"/>
    <property type="project" value="UniProtKB-EC"/>
</dbReference>
<dbReference type="Proteomes" id="UP001239782">
    <property type="component" value="Chromosome"/>
</dbReference>
<dbReference type="Pfam" id="PF13581">
    <property type="entry name" value="HATPase_c_2"/>
    <property type="match status" value="1"/>
</dbReference>
<dbReference type="GO" id="GO:0005524">
    <property type="term" value="F:ATP binding"/>
    <property type="evidence" value="ECO:0007669"/>
    <property type="project" value="UniProtKB-KW"/>
</dbReference>
<dbReference type="CDD" id="cd16936">
    <property type="entry name" value="HATPase_RsbW-like"/>
    <property type="match status" value="1"/>
</dbReference>